<evidence type="ECO:0000256" key="4">
    <source>
        <dbReference type="ARBA" id="ARBA00022679"/>
    </source>
</evidence>
<organism evidence="8 9">
    <name type="scientific">Mycena rosella</name>
    <name type="common">Pink bonnet</name>
    <name type="synonym">Agaricus rosellus</name>
    <dbReference type="NCBI Taxonomy" id="1033263"/>
    <lineage>
        <taxon>Eukaryota</taxon>
        <taxon>Fungi</taxon>
        <taxon>Dikarya</taxon>
        <taxon>Basidiomycota</taxon>
        <taxon>Agaricomycotina</taxon>
        <taxon>Agaricomycetes</taxon>
        <taxon>Agaricomycetidae</taxon>
        <taxon>Agaricales</taxon>
        <taxon>Marasmiineae</taxon>
        <taxon>Mycenaceae</taxon>
        <taxon>Mycena</taxon>
    </lineage>
</organism>
<evidence type="ECO:0000313" key="8">
    <source>
        <dbReference type="EMBL" id="KAJ7707317.1"/>
    </source>
</evidence>
<accession>A0AAD7GXI8</accession>
<dbReference type="AlphaFoldDB" id="A0AAD7GXI8"/>
<evidence type="ECO:0000256" key="3">
    <source>
        <dbReference type="ARBA" id="ARBA00022603"/>
    </source>
</evidence>
<evidence type="ECO:0000256" key="1">
    <source>
        <dbReference type="ARBA" id="ARBA00004173"/>
    </source>
</evidence>
<dbReference type="InterPro" id="IPR038375">
    <property type="entry name" value="NDUFAF7_sf"/>
</dbReference>
<evidence type="ECO:0000313" key="9">
    <source>
        <dbReference type="Proteomes" id="UP001221757"/>
    </source>
</evidence>
<comment type="catalytic activity">
    <reaction evidence="6 7">
        <text>L-arginyl-[protein] + 2 S-adenosyl-L-methionine = N(omega),N(omega)'-dimethyl-L-arginyl-[protein] + 2 S-adenosyl-L-homocysteine + 2 H(+)</text>
        <dbReference type="Rhea" id="RHEA:48108"/>
        <dbReference type="Rhea" id="RHEA-COMP:10532"/>
        <dbReference type="Rhea" id="RHEA-COMP:11992"/>
        <dbReference type="ChEBI" id="CHEBI:15378"/>
        <dbReference type="ChEBI" id="CHEBI:29965"/>
        <dbReference type="ChEBI" id="CHEBI:57856"/>
        <dbReference type="ChEBI" id="CHEBI:59789"/>
        <dbReference type="ChEBI" id="CHEBI:88221"/>
        <dbReference type="EC" id="2.1.1.320"/>
    </reaction>
</comment>
<evidence type="ECO:0000256" key="5">
    <source>
        <dbReference type="ARBA" id="ARBA00023128"/>
    </source>
</evidence>
<name>A0AAD7GXI8_MYCRO</name>
<dbReference type="PANTHER" id="PTHR12049">
    <property type="entry name" value="PROTEIN ARGININE METHYLTRANSFERASE NDUFAF7, MITOCHONDRIAL"/>
    <property type="match status" value="1"/>
</dbReference>
<dbReference type="Gene3D" id="3.40.50.12710">
    <property type="match status" value="1"/>
</dbReference>
<dbReference type="PANTHER" id="PTHR12049:SF7">
    <property type="entry name" value="PROTEIN ARGININE METHYLTRANSFERASE NDUFAF7, MITOCHONDRIAL"/>
    <property type="match status" value="1"/>
</dbReference>
<dbReference type="GO" id="GO:0032259">
    <property type="term" value="P:methylation"/>
    <property type="evidence" value="ECO:0007669"/>
    <property type="project" value="UniProtKB-KW"/>
</dbReference>
<dbReference type="InterPro" id="IPR003788">
    <property type="entry name" value="NDUFAF7"/>
</dbReference>
<evidence type="ECO:0000256" key="6">
    <source>
        <dbReference type="ARBA" id="ARBA00048612"/>
    </source>
</evidence>
<gene>
    <name evidence="8" type="ORF">B0H17DRAFT_1032379</name>
</gene>
<protein>
    <recommendedName>
        <fullName evidence="7">Protein arginine methyltransferase NDUFAF7</fullName>
        <ecNumber evidence="7">2.1.1.320</ecNumber>
    </recommendedName>
</protein>
<comment type="subcellular location">
    <subcellularLocation>
        <location evidence="1 7">Mitochondrion</location>
    </subcellularLocation>
</comment>
<evidence type="ECO:0000256" key="7">
    <source>
        <dbReference type="RuleBase" id="RU364114"/>
    </source>
</evidence>
<dbReference type="GO" id="GO:0032981">
    <property type="term" value="P:mitochondrial respiratory chain complex I assembly"/>
    <property type="evidence" value="ECO:0007669"/>
    <property type="project" value="TreeGrafter"/>
</dbReference>
<sequence length="464" mass="50212">MQMLRSCGRRMLSFRWPAGAVGHSLKRSLNTSVPPITAVEKIIIDGIKATGPISFSTYMQMCLSHPTEGYYMNPKNPIFGSKGDFVTSPEISSLFGELLGVWLMSQWMQSSKQPIRIIELGPGRGTLMHDVMRVVAQFGKTALAAVHLVETSPALRALQDSRLAPSALKYGCTLEWHDSADQIPPSSEEYTMVIAHEFFDALPFHTVEKTEQGWQEILIALAEPEAAKELSTSPEAEGGQAPASEVVKEIGTTLLEKESAPAVSQSQYPRFRYVLSPQPTAASTLLGLSSTRFRDMRVGARLEVSPLAFRTMRTIGELVCGTPDPTPDPSPARGCGLIVDYGAAHVSGQSFRAFQKHQIVDVFHAPGECDLTANVDFTYLAESVADLVPTHGPIPQSAFLEGMGLQMRLDAAVSRSTSDEANAVREAGRRLVDPTGMGREYMVLGVGGHAGAGGVWPFIASHEV</sequence>
<reference evidence="8" key="1">
    <citation type="submission" date="2023-03" db="EMBL/GenBank/DDBJ databases">
        <title>Massive genome expansion in bonnet fungi (Mycena s.s.) driven by repeated elements and novel gene families across ecological guilds.</title>
        <authorList>
            <consortium name="Lawrence Berkeley National Laboratory"/>
            <person name="Harder C.B."/>
            <person name="Miyauchi S."/>
            <person name="Viragh M."/>
            <person name="Kuo A."/>
            <person name="Thoen E."/>
            <person name="Andreopoulos B."/>
            <person name="Lu D."/>
            <person name="Skrede I."/>
            <person name="Drula E."/>
            <person name="Henrissat B."/>
            <person name="Morin E."/>
            <person name="Kohler A."/>
            <person name="Barry K."/>
            <person name="LaButti K."/>
            <person name="Morin E."/>
            <person name="Salamov A."/>
            <person name="Lipzen A."/>
            <person name="Mereny Z."/>
            <person name="Hegedus B."/>
            <person name="Baldrian P."/>
            <person name="Stursova M."/>
            <person name="Weitz H."/>
            <person name="Taylor A."/>
            <person name="Grigoriev I.V."/>
            <person name="Nagy L.G."/>
            <person name="Martin F."/>
            <person name="Kauserud H."/>
        </authorList>
    </citation>
    <scope>NUCLEOTIDE SEQUENCE</scope>
    <source>
        <strain evidence="8">CBHHK067</strain>
    </source>
</reference>
<comment type="caution">
    <text evidence="8">The sequence shown here is derived from an EMBL/GenBank/DDBJ whole genome shotgun (WGS) entry which is preliminary data.</text>
</comment>
<dbReference type="GO" id="GO:0035243">
    <property type="term" value="F:protein-arginine omega-N symmetric methyltransferase activity"/>
    <property type="evidence" value="ECO:0007669"/>
    <property type="project" value="UniProtKB-EC"/>
</dbReference>
<dbReference type="EC" id="2.1.1.320" evidence="7"/>
<keyword evidence="3 7" id="KW-0489">Methyltransferase</keyword>
<dbReference type="Pfam" id="PF02636">
    <property type="entry name" value="Methyltransf_28"/>
    <property type="match status" value="1"/>
</dbReference>
<dbReference type="Proteomes" id="UP001221757">
    <property type="component" value="Unassembled WGS sequence"/>
</dbReference>
<keyword evidence="5 7" id="KW-0496">Mitochondrion</keyword>
<dbReference type="SUPFAM" id="SSF53335">
    <property type="entry name" value="S-adenosyl-L-methionine-dependent methyltransferases"/>
    <property type="match status" value="1"/>
</dbReference>
<dbReference type="GO" id="GO:0005739">
    <property type="term" value="C:mitochondrion"/>
    <property type="evidence" value="ECO:0007669"/>
    <property type="project" value="UniProtKB-SubCell"/>
</dbReference>
<dbReference type="EMBL" id="JARKIE010000005">
    <property type="protein sequence ID" value="KAJ7707317.1"/>
    <property type="molecule type" value="Genomic_DNA"/>
</dbReference>
<comment type="similarity">
    <text evidence="2 7">Belongs to the NDUFAF7 family.</text>
</comment>
<comment type="function">
    <text evidence="7">Arginine methyltransferase involved in the assembly or stability of mitochondrial NADH:ubiquinone oxidoreductase complex (complex I).</text>
</comment>
<proteinExistence type="inferred from homology"/>
<dbReference type="InterPro" id="IPR029063">
    <property type="entry name" value="SAM-dependent_MTases_sf"/>
</dbReference>
<keyword evidence="4 7" id="KW-0808">Transferase</keyword>
<keyword evidence="9" id="KW-1185">Reference proteome</keyword>
<evidence type="ECO:0000256" key="2">
    <source>
        <dbReference type="ARBA" id="ARBA00005891"/>
    </source>
</evidence>